<evidence type="ECO:0000256" key="3">
    <source>
        <dbReference type="ARBA" id="ARBA00022475"/>
    </source>
</evidence>
<keyword evidence="9 17" id="KW-0472">Membrane</keyword>
<sequence length="467" mass="53657">MEKLNADGSYEITIMTKAIIHFNGRVEWNPPAIYKSYCPIDVQYFPFDTQLCFWKFSSWSYGGYSVNKKTHFVYRQQVDLIQQINESSMINESSKTWGMDLSEFYLNVEWDVMNVVSFRKEKFYNCCPEPYPNLFFNITIRRKTLFYTVNLIIPCLGISGLSVLVFYLPSDSREKVSLTISILLSLNFFLLVLIEIIPSTSLAMPLLGKYLVFTMSLVTLSVVVTIIVLNVHFRSPSTHRMPPWVRKLFIHTLPKILLMRPPQYRFETEEQSAKASRNGNGGKCILKHSKSLYYFRFTESKTKACFQVLLIYSTLSYFNGELVDTFASSPSTTRRMNQLRHSFSTVVPTQSSPMAEELIINELDSSPGAETNANVLCYPREIEKAITNAMFIAQHIDNADEYSSVKEDWKYVAMVLDRIFLWIFTSACIVGTAGIFLQAPTLYDSAEPIDVKLSNLSRSLFEGYFDD</sequence>
<dbReference type="PANTHER" id="PTHR18945">
    <property type="entry name" value="NEUROTRANSMITTER GATED ION CHANNEL"/>
    <property type="match status" value="1"/>
</dbReference>
<keyword evidence="8 17" id="KW-0406">Ion transport</keyword>
<reference evidence="20 21" key="1">
    <citation type="journal article" date="2018" name="Gigascience">
        <title>Genomes of trombidid mites reveal novel predicted allergens and laterally-transferred genes associated with secondary metabolism.</title>
        <authorList>
            <person name="Dong X."/>
            <person name="Chaisiri K."/>
            <person name="Xia D."/>
            <person name="Armstrong S.D."/>
            <person name="Fang Y."/>
            <person name="Donnelly M.J."/>
            <person name="Kadowaki T."/>
            <person name="McGarry J.W."/>
            <person name="Darby A.C."/>
            <person name="Makepeace B.L."/>
        </authorList>
    </citation>
    <scope>NUCLEOTIDE SEQUENCE [LARGE SCALE GENOMIC DNA]</scope>
    <source>
        <strain evidence="20">UoL-UT</strain>
    </source>
</reference>
<dbReference type="InterPro" id="IPR006202">
    <property type="entry name" value="Neur_chan_lig-bd"/>
</dbReference>
<keyword evidence="3" id="KW-1003">Cell membrane</keyword>
<dbReference type="SUPFAM" id="SSF63712">
    <property type="entry name" value="Nicotinic receptor ligand binding domain-like"/>
    <property type="match status" value="1"/>
</dbReference>
<keyword evidence="13" id="KW-0628">Postsynaptic cell membrane</keyword>
<feature type="transmembrane region" description="Helical" evidence="17">
    <location>
        <begin position="419"/>
        <end position="439"/>
    </location>
</feature>
<dbReference type="FunFam" id="1.20.58.390:FF:000001">
    <property type="entry name" value="Neuronal nicotinic acetylcholine receptor subunit 3"/>
    <property type="match status" value="1"/>
</dbReference>
<evidence type="ECO:0000256" key="17">
    <source>
        <dbReference type="RuleBase" id="RU000687"/>
    </source>
</evidence>
<feature type="transmembrane region" description="Helical" evidence="17">
    <location>
        <begin position="210"/>
        <end position="231"/>
    </location>
</feature>
<dbReference type="CDD" id="cd19064">
    <property type="entry name" value="LGIC_TM_nAChR"/>
    <property type="match status" value="1"/>
</dbReference>
<dbReference type="VEuPathDB" id="VectorBase:LDEU005978"/>
<evidence type="ECO:0000256" key="14">
    <source>
        <dbReference type="ARBA" id="ARBA00023286"/>
    </source>
</evidence>
<keyword evidence="2 17" id="KW-0813">Transport</keyword>
<feature type="transmembrane region" description="Helical" evidence="17">
    <location>
        <begin position="180"/>
        <end position="198"/>
    </location>
</feature>
<dbReference type="Pfam" id="PF02931">
    <property type="entry name" value="Neur_chan_LBD"/>
    <property type="match status" value="1"/>
</dbReference>
<evidence type="ECO:0000256" key="5">
    <source>
        <dbReference type="ARBA" id="ARBA00022729"/>
    </source>
</evidence>
<dbReference type="InterPro" id="IPR018000">
    <property type="entry name" value="Neurotransmitter_ion_chnl_CS"/>
</dbReference>
<evidence type="ECO:0000256" key="12">
    <source>
        <dbReference type="ARBA" id="ARBA00023180"/>
    </source>
</evidence>
<dbReference type="GO" id="GO:0004888">
    <property type="term" value="F:transmembrane signaling receptor activity"/>
    <property type="evidence" value="ECO:0007669"/>
    <property type="project" value="InterPro"/>
</dbReference>
<dbReference type="InterPro" id="IPR006029">
    <property type="entry name" value="Neurotrans-gated_channel_TM"/>
</dbReference>
<keyword evidence="14" id="KW-1071">Ligand-gated ion channel</keyword>
<evidence type="ECO:0000313" key="21">
    <source>
        <dbReference type="Proteomes" id="UP000288716"/>
    </source>
</evidence>
<protein>
    <submittedName>
        <fullName evidence="20">Nicotinic acetylcholine receptor subunit alpha 1-like protein</fullName>
    </submittedName>
</protein>
<accession>A0A443SEW9</accession>
<dbReference type="Pfam" id="PF02932">
    <property type="entry name" value="Neur_chan_memb"/>
    <property type="match status" value="1"/>
</dbReference>
<evidence type="ECO:0000256" key="6">
    <source>
        <dbReference type="ARBA" id="ARBA00022989"/>
    </source>
</evidence>
<dbReference type="InterPro" id="IPR006201">
    <property type="entry name" value="Neur_channel"/>
</dbReference>
<dbReference type="GO" id="GO:0098655">
    <property type="term" value="P:monoatomic cation transmembrane transport"/>
    <property type="evidence" value="ECO:0007669"/>
    <property type="project" value="UniProtKB-ARBA"/>
</dbReference>
<dbReference type="PRINTS" id="PR00252">
    <property type="entry name" value="NRIONCHANNEL"/>
</dbReference>
<organism evidence="20 21">
    <name type="scientific">Leptotrombidium deliense</name>
    <dbReference type="NCBI Taxonomy" id="299467"/>
    <lineage>
        <taxon>Eukaryota</taxon>
        <taxon>Metazoa</taxon>
        <taxon>Ecdysozoa</taxon>
        <taxon>Arthropoda</taxon>
        <taxon>Chelicerata</taxon>
        <taxon>Arachnida</taxon>
        <taxon>Acari</taxon>
        <taxon>Acariformes</taxon>
        <taxon>Trombidiformes</taxon>
        <taxon>Prostigmata</taxon>
        <taxon>Anystina</taxon>
        <taxon>Parasitengona</taxon>
        <taxon>Trombiculoidea</taxon>
        <taxon>Trombiculidae</taxon>
        <taxon>Leptotrombidium</taxon>
    </lineage>
</organism>
<evidence type="ECO:0000256" key="2">
    <source>
        <dbReference type="ARBA" id="ARBA00022448"/>
    </source>
</evidence>
<keyword evidence="4 17" id="KW-0812">Transmembrane</keyword>
<evidence type="ECO:0000256" key="13">
    <source>
        <dbReference type="ARBA" id="ARBA00023257"/>
    </source>
</evidence>
<comment type="caution">
    <text evidence="20">The sequence shown here is derived from an EMBL/GenBank/DDBJ whole genome shotgun (WGS) entry which is preliminary data.</text>
</comment>
<dbReference type="AlphaFoldDB" id="A0A443SEW9"/>
<evidence type="ECO:0000256" key="4">
    <source>
        <dbReference type="ARBA" id="ARBA00022692"/>
    </source>
</evidence>
<comment type="similarity">
    <text evidence="1">Belongs to the ligand-gated ion channel (TC 1.A.9) family. Acetylcholine receptor (TC 1.A.9.1) subfamily.</text>
</comment>
<keyword evidence="7" id="KW-0770">Synapse</keyword>
<evidence type="ECO:0000256" key="10">
    <source>
        <dbReference type="ARBA" id="ARBA00023157"/>
    </source>
</evidence>
<dbReference type="FunFam" id="2.70.170.10:FF:000060">
    <property type="entry name" value="Nicotinic acetylcholine receptor subunit alpha4"/>
    <property type="match status" value="1"/>
</dbReference>
<evidence type="ECO:0000256" key="11">
    <source>
        <dbReference type="ARBA" id="ARBA00023170"/>
    </source>
</evidence>
<dbReference type="Gene3D" id="1.20.58.390">
    <property type="entry name" value="Neurotransmitter-gated ion-channel transmembrane domain"/>
    <property type="match status" value="2"/>
</dbReference>
<keyword evidence="12" id="KW-0325">Glycoprotein</keyword>
<proteinExistence type="inferred from homology"/>
<dbReference type="OrthoDB" id="5975154at2759"/>
<feature type="transmembrane region" description="Helical" evidence="17">
    <location>
        <begin position="145"/>
        <end position="168"/>
    </location>
</feature>
<evidence type="ECO:0000259" key="19">
    <source>
        <dbReference type="Pfam" id="PF02932"/>
    </source>
</evidence>
<dbReference type="GO" id="GO:0005230">
    <property type="term" value="F:extracellular ligand-gated monoatomic ion channel activity"/>
    <property type="evidence" value="ECO:0007669"/>
    <property type="project" value="InterPro"/>
</dbReference>
<dbReference type="STRING" id="299467.A0A443SEW9"/>
<dbReference type="PROSITE" id="PS00236">
    <property type="entry name" value="NEUROTR_ION_CHANNEL"/>
    <property type="match status" value="1"/>
</dbReference>
<dbReference type="InterPro" id="IPR036734">
    <property type="entry name" value="Neur_chan_lig-bd_sf"/>
</dbReference>
<dbReference type="GO" id="GO:0007271">
    <property type="term" value="P:synaptic transmission, cholinergic"/>
    <property type="evidence" value="ECO:0007669"/>
    <property type="project" value="UniProtKB-ARBA"/>
</dbReference>
<dbReference type="SUPFAM" id="SSF90112">
    <property type="entry name" value="Neurotransmitter-gated ion-channel transmembrane pore"/>
    <property type="match status" value="1"/>
</dbReference>
<feature type="domain" description="Neurotransmitter-gated ion-channel ligand-binding" evidence="18">
    <location>
        <begin position="5"/>
        <end position="144"/>
    </location>
</feature>
<dbReference type="Gene3D" id="2.70.170.10">
    <property type="entry name" value="Neurotransmitter-gated ion-channel ligand-binding domain"/>
    <property type="match status" value="1"/>
</dbReference>
<keyword evidence="11 20" id="KW-0675">Receptor</keyword>
<keyword evidence="10" id="KW-1015">Disulfide bond</keyword>
<keyword evidence="21" id="KW-1185">Reference proteome</keyword>
<name>A0A443SEW9_9ACAR</name>
<dbReference type="FunFam" id="1.20.58.390:FF:000022">
    <property type="entry name" value="Nicotinic acetylcholine receptor subunit alpha4"/>
    <property type="match status" value="1"/>
</dbReference>
<evidence type="ECO:0000256" key="7">
    <source>
        <dbReference type="ARBA" id="ARBA00023018"/>
    </source>
</evidence>
<evidence type="ECO:0000256" key="1">
    <source>
        <dbReference type="ARBA" id="ARBA00009237"/>
    </source>
</evidence>
<dbReference type="InterPro" id="IPR038050">
    <property type="entry name" value="Neuro_actylchol_rec"/>
</dbReference>
<keyword evidence="6 17" id="KW-1133">Transmembrane helix</keyword>
<evidence type="ECO:0000256" key="9">
    <source>
        <dbReference type="ARBA" id="ARBA00023136"/>
    </source>
</evidence>
<comment type="subcellular location">
    <subcellularLocation>
        <location evidence="16">Postsynaptic cell membrane</location>
        <topology evidence="16">Multi-pass membrane protein</topology>
    </subcellularLocation>
</comment>
<keyword evidence="5" id="KW-0732">Signal</keyword>
<evidence type="ECO:0000259" key="18">
    <source>
        <dbReference type="Pfam" id="PF02931"/>
    </source>
</evidence>
<feature type="domain" description="Neurotransmitter-gated ion-channel transmembrane" evidence="19">
    <location>
        <begin position="151"/>
        <end position="436"/>
    </location>
</feature>
<evidence type="ECO:0000256" key="16">
    <source>
        <dbReference type="ARBA" id="ARBA00034104"/>
    </source>
</evidence>
<gene>
    <name evidence="20" type="ORF">B4U80_02317</name>
</gene>
<dbReference type="Proteomes" id="UP000288716">
    <property type="component" value="Unassembled WGS sequence"/>
</dbReference>
<evidence type="ECO:0000256" key="15">
    <source>
        <dbReference type="ARBA" id="ARBA00023303"/>
    </source>
</evidence>
<dbReference type="InterPro" id="IPR036719">
    <property type="entry name" value="Neuro-gated_channel_TM_sf"/>
</dbReference>
<evidence type="ECO:0000256" key="8">
    <source>
        <dbReference type="ARBA" id="ARBA00023065"/>
    </source>
</evidence>
<dbReference type="EMBL" id="NCKV01003103">
    <property type="protein sequence ID" value="RWS26061.1"/>
    <property type="molecule type" value="Genomic_DNA"/>
</dbReference>
<keyword evidence="15 17" id="KW-0407">Ion channel</keyword>
<dbReference type="GO" id="GO:0045211">
    <property type="term" value="C:postsynaptic membrane"/>
    <property type="evidence" value="ECO:0007669"/>
    <property type="project" value="UniProtKB-SubCell"/>
</dbReference>
<evidence type="ECO:0000313" key="20">
    <source>
        <dbReference type="EMBL" id="RWS26061.1"/>
    </source>
</evidence>